<evidence type="ECO:0000313" key="11">
    <source>
        <dbReference type="EMBL" id="SES96506.1"/>
    </source>
</evidence>
<dbReference type="AlphaFoldDB" id="A0A1I0AQ12"/>
<dbReference type="RefSeq" id="WP_093318319.1">
    <property type="nucleotide sequence ID" value="NZ_FOHV01000006.1"/>
</dbReference>
<dbReference type="HAMAP" id="MF_00237">
    <property type="entry name" value="TatB"/>
    <property type="match status" value="1"/>
</dbReference>
<feature type="region of interest" description="Disordered" evidence="10">
    <location>
        <begin position="187"/>
        <end position="216"/>
    </location>
</feature>
<dbReference type="PANTHER" id="PTHR33162">
    <property type="entry name" value="SEC-INDEPENDENT PROTEIN TRANSLOCASE PROTEIN TATA, CHLOROPLASTIC"/>
    <property type="match status" value="1"/>
</dbReference>
<comment type="subcellular location">
    <subcellularLocation>
        <location evidence="9">Cell membrane</location>
        <topology evidence="9">Single-pass membrane protein</topology>
    </subcellularLocation>
    <subcellularLocation>
        <location evidence="1">Membrane</location>
        <topology evidence="1">Single-pass membrane protein</topology>
    </subcellularLocation>
</comment>
<feature type="compositionally biased region" description="Polar residues" evidence="10">
    <location>
        <begin position="107"/>
        <end position="121"/>
    </location>
</feature>
<dbReference type="Proteomes" id="UP000242642">
    <property type="component" value="Unassembled WGS sequence"/>
</dbReference>
<evidence type="ECO:0000313" key="12">
    <source>
        <dbReference type="Proteomes" id="UP000242642"/>
    </source>
</evidence>
<protein>
    <recommendedName>
        <fullName evidence="9">Sec-independent protein translocase protein TatB</fullName>
    </recommendedName>
</protein>
<dbReference type="EMBL" id="FOHV01000006">
    <property type="protein sequence ID" value="SES96506.1"/>
    <property type="molecule type" value="Genomic_DNA"/>
</dbReference>
<keyword evidence="3 9" id="KW-1003">Cell membrane</keyword>
<comment type="similarity">
    <text evidence="9">Belongs to the TatB family.</text>
</comment>
<dbReference type="PANTHER" id="PTHR33162:SF1">
    <property type="entry name" value="SEC-INDEPENDENT PROTEIN TRANSLOCASE PROTEIN TATA, CHLOROPLASTIC"/>
    <property type="match status" value="1"/>
</dbReference>
<dbReference type="Pfam" id="PF02416">
    <property type="entry name" value="TatA_B_E"/>
    <property type="match status" value="1"/>
</dbReference>
<dbReference type="PRINTS" id="PR01506">
    <property type="entry name" value="TATBPROTEIN"/>
</dbReference>
<dbReference type="GO" id="GO:0033281">
    <property type="term" value="C:TAT protein transport complex"/>
    <property type="evidence" value="ECO:0007669"/>
    <property type="project" value="UniProtKB-UniRule"/>
</dbReference>
<dbReference type="InterPro" id="IPR018448">
    <property type="entry name" value="TatB"/>
</dbReference>
<keyword evidence="8 9" id="KW-0472">Membrane</keyword>
<gene>
    <name evidence="9" type="primary">tatB</name>
    <name evidence="11" type="ORF">SAMN02583745_01017</name>
</gene>
<keyword evidence="5 9" id="KW-0653">Protein transport</keyword>
<evidence type="ECO:0000256" key="3">
    <source>
        <dbReference type="ARBA" id="ARBA00022475"/>
    </source>
</evidence>
<proteinExistence type="inferred from homology"/>
<sequence length="216" mass="24158">MFDIGFSEIALVLVLGLIVLGPQKLPIAIRTVAKWVKVLRELSSGVQHTLAQELKINELQGEIQKLSESTRAALKTESTEVMQNEINALKLTLASLQQQLNNSNQSTHSVEANNNRDVQSDNQTQLNYLDGVLIVEDDEADEDFLHYNYETDPIFLKQNRHPPRESQIDASADHTLDSSIHEDLKLDSLANESKDTAEHSNIDSKLDLNSKSDKSL</sequence>
<evidence type="ECO:0000256" key="7">
    <source>
        <dbReference type="ARBA" id="ARBA00023010"/>
    </source>
</evidence>
<evidence type="ECO:0000256" key="9">
    <source>
        <dbReference type="HAMAP-Rule" id="MF_00237"/>
    </source>
</evidence>
<keyword evidence="12" id="KW-1185">Reference proteome</keyword>
<dbReference type="GO" id="GO:0043953">
    <property type="term" value="P:protein transport by the Tat complex"/>
    <property type="evidence" value="ECO:0007669"/>
    <property type="project" value="UniProtKB-UniRule"/>
</dbReference>
<dbReference type="STRING" id="1123402.SAMN02583745_01017"/>
<dbReference type="GO" id="GO:0008320">
    <property type="term" value="F:protein transmembrane transporter activity"/>
    <property type="evidence" value="ECO:0007669"/>
    <property type="project" value="UniProtKB-UniRule"/>
</dbReference>
<name>A0A1I0AQ12_9GAMM</name>
<keyword evidence="6 9" id="KW-1133">Transmembrane helix</keyword>
<feature type="region of interest" description="Disordered" evidence="10">
    <location>
        <begin position="100"/>
        <end position="121"/>
    </location>
</feature>
<dbReference type="InterPro" id="IPR003369">
    <property type="entry name" value="TatA/B/E"/>
</dbReference>
<evidence type="ECO:0000256" key="8">
    <source>
        <dbReference type="ARBA" id="ARBA00023136"/>
    </source>
</evidence>
<evidence type="ECO:0000256" key="10">
    <source>
        <dbReference type="SAM" id="MobiDB-lite"/>
    </source>
</evidence>
<comment type="subunit">
    <text evidence="9">The Tat system comprises two distinct complexes: a TatABC complex, containing multiple copies of TatA, TatB and TatC subunits, and a separate TatA complex, containing only TatA subunits. Substrates initially bind to the TatABC complex, which probably triggers association of the separate TatA complex to form the active translocon.</text>
</comment>
<evidence type="ECO:0000256" key="4">
    <source>
        <dbReference type="ARBA" id="ARBA00022692"/>
    </source>
</evidence>
<evidence type="ECO:0000256" key="1">
    <source>
        <dbReference type="ARBA" id="ARBA00004167"/>
    </source>
</evidence>
<reference evidence="12" key="1">
    <citation type="submission" date="2016-10" db="EMBL/GenBank/DDBJ databases">
        <authorList>
            <person name="Varghese N."/>
            <person name="Submissions S."/>
        </authorList>
    </citation>
    <scope>NUCLEOTIDE SEQUENCE [LARGE SCALE GENOMIC DNA]</scope>
    <source>
        <strain evidence="12">DSM 18579</strain>
    </source>
</reference>
<keyword evidence="4 9" id="KW-0812">Transmembrane</keyword>
<dbReference type="NCBIfam" id="TIGR01410">
    <property type="entry name" value="tatB"/>
    <property type="match status" value="1"/>
</dbReference>
<accession>A0A1I0AQ12</accession>
<organism evidence="11 12">
    <name type="scientific">Thorsellia anophelis DSM 18579</name>
    <dbReference type="NCBI Taxonomy" id="1123402"/>
    <lineage>
        <taxon>Bacteria</taxon>
        <taxon>Pseudomonadati</taxon>
        <taxon>Pseudomonadota</taxon>
        <taxon>Gammaproteobacteria</taxon>
        <taxon>Enterobacterales</taxon>
        <taxon>Thorselliaceae</taxon>
        <taxon>Thorsellia</taxon>
    </lineage>
</organism>
<keyword evidence="7 9" id="KW-0811">Translocation</keyword>
<evidence type="ECO:0000256" key="5">
    <source>
        <dbReference type="ARBA" id="ARBA00022927"/>
    </source>
</evidence>
<keyword evidence="2 9" id="KW-0813">Transport</keyword>
<dbReference type="OrthoDB" id="9816005at2"/>
<evidence type="ECO:0000256" key="2">
    <source>
        <dbReference type="ARBA" id="ARBA00022448"/>
    </source>
</evidence>
<comment type="function">
    <text evidence="9">Part of the twin-arginine translocation (Tat) system that transports large folded proteins containing a characteristic twin-arginine motif in their signal peptide across membranes. Together with TatC, TatB is part of a receptor directly interacting with Tat signal peptides. TatB may form an oligomeric binding site that transiently accommodates folded Tat precursor proteins before their translocation.</text>
</comment>
<dbReference type="Gene3D" id="1.20.5.3310">
    <property type="match status" value="1"/>
</dbReference>
<evidence type="ECO:0000256" key="6">
    <source>
        <dbReference type="ARBA" id="ARBA00022989"/>
    </source>
</evidence>